<dbReference type="GO" id="GO:0060294">
    <property type="term" value="P:cilium movement involved in cell motility"/>
    <property type="evidence" value="ECO:0007669"/>
    <property type="project" value="InterPro"/>
</dbReference>
<reference evidence="9" key="1">
    <citation type="submission" date="2017-02" db="UniProtKB">
        <authorList>
            <consortium name="WormBaseParasite"/>
        </authorList>
    </citation>
    <scope>IDENTIFICATION</scope>
</reference>
<dbReference type="PANTHER" id="PTHR13159:SF0">
    <property type="entry name" value="RADIAL SPOKE HEAD 6 HOMOLOG A"/>
    <property type="match status" value="1"/>
</dbReference>
<proteinExistence type="predicted"/>
<protein>
    <submittedName>
        <fullName evidence="9">JmjC domain-containing protein</fullName>
    </submittedName>
</protein>
<dbReference type="STRING" id="102285.A0A0R3TN08"/>
<evidence type="ECO:0000313" key="9">
    <source>
        <dbReference type="WBParaSite" id="HNAJ_0000874301-mRNA-1"/>
    </source>
</evidence>
<keyword evidence="8" id="KW-1185">Reference proteome</keyword>
<keyword evidence="3" id="KW-0969">Cilium</keyword>
<evidence type="ECO:0000256" key="5">
    <source>
        <dbReference type="ARBA" id="ARBA00023273"/>
    </source>
</evidence>
<feature type="compositionally biased region" description="Acidic residues" evidence="6">
    <location>
        <begin position="213"/>
        <end position="223"/>
    </location>
</feature>
<evidence type="ECO:0000256" key="4">
    <source>
        <dbReference type="ARBA" id="ARBA00023212"/>
    </source>
</evidence>
<gene>
    <name evidence="7" type="ORF">HNAJ_LOCUS8739</name>
</gene>
<sequence length="258" mass="29655">MISRSRNIHVYFTGNLETELKMDSQFCAREKHLLRAQIARISASTHISPTDFYQLDTDEKLIKNPDYVPIFPLNESEFSLDDWVHHREFIRSLGNTRVVEKIAKSEDDENSEESEAAPPLLRPISEDDDFDDGTSAWSTRFCAGGSRAASILIASNYWHGAFTIANNSADMGWWNVYVGWGQKYEQSVNTRYRVLPYSIADEFEDPDVELQEAIDPTPEEEEEWKAAHAKIMEEETEKSSRESNEEESEELETDEEDA</sequence>
<keyword evidence="4" id="KW-0206">Cytoskeleton</keyword>
<comment type="subcellular location">
    <subcellularLocation>
        <location evidence="1">Cytoplasm</location>
        <location evidence="1">Cytoskeleton</location>
        <location evidence="1">Cilium axoneme</location>
    </subcellularLocation>
</comment>
<dbReference type="Pfam" id="PF04712">
    <property type="entry name" value="Radial_spoke"/>
    <property type="match status" value="1"/>
</dbReference>
<keyword evidence="5" id="KW-0966">Cell projection</keyword>
<feature type="compositionally biased region" description="Acidic residues" evidence="6">
    <location>
        <begin position="106"/>
        <end position="115"/>
    </location>
</feature>
<keyword evidence="2" id="KW-0963">Cytoplasm</keyword>
<dbReference type="AlphaFoldDB" id="A0A0R3TN08"/>
<evidence type="ECO:0000256" key="1">
    <source>
        <dbReference type="ARBA" id="ARBA00004430"/>
    </source>
</evidence>
<organism evidence="9">
    <name type="scientific">Rodentolepis nana</name>
    <name type="common">Dwarf tapeworm</name>
    <name type="synonym">Hymenolepis nana</name>
    <dbReference type="NCBI Taxonomy" id="102285"/>
    <lineage>
        <taxon>Eukaryota</taxon>
        <taxon>Metazoa</taxon>
        <taxon>Spiralia</taxon>
        <taxon>Lophotrochozoa</taxon>
        <taxon>Platyhelminthes</taxon>
        <taxon>Cestoda</taxon>
        <taxon>Eucestoda</taxon>
        <taxon>Cyclophyllidea</taxon>
        <taxon>Hymenolepididae</taxon>
        <taxon>Rodentolepis</taxon>
    </lineage>
</organism>
<feature type="region of interest" description="Disordered" evidence="6">
    <location>
        <begin position="103"/>
        <end position="128"/>
    </location>
</feature>
<dbReference type="WBParaSite" id="HNAJ_0000874301-mRNA-1">
    <property type="protein sequence ID" value="HNAJ_0000874301-mRNA-1"/>
    <property type="gene ID" value="HNAJ_0000874301"/>
</dbReference>
<evidence type="ECO:0000313" key="8">
    <source>
        <dbReference type="Proteomes" id="UP000278807"/>
    </source>
</evidence>
<name>A0A0R3TN08_RODNA</name>
<dbReference type="PANTHER" id="PTHR13159">
    <property type="entry name" value="RADIAL SPOKEHEAD-RELATED"/>
    <property type="match status" value="1"/>
</dbReference>
<feature type="region of interest" description="Disordered" evidence="6">
    <location>
        <begin position="213"/>
        <end position="258"/>
    </location>
</feature>
<dbReference type="EMBL" id="UZAE01012377">
    <property type="protein sequence ID" value="VDO04831.1"/>
    <property type="molecule type" value="Genomic_DNA"/>
</dbReference>
<dbReference type="InterPro" id="IPR006802">
    <property type="entry name" value="Radial_spoke"/>
</dbReference>
<feature type="compositionally biased region" description="Basic and acidic residues" evidence="6">
    <location>
        <begin position="224"/>
        <end position="243"/>
    </location>
</feature>
<accession>A0A0R3TN08</accession>
<dbReference type="OrthoDB" id="272202at2759"/>
<evidence type="ECO:0000256" key="2">
    <source>
        <dbReference type="ARBA" id="ARBA00022490"/>
    </source>
</evidence>
<dbReference type="GO" id="GO:0035082">
    <property type="term" value="P:axoneme assembly"/>
    <property type="evidence" value="ECO:0007669"/>
    <property type="project" value="TreeGrafter"/>
</dbReference>
<evidence type="ECO:0000256" key="6">
    <source>
        <dbReference type="SAM" id="MobiDB-lite"/>
    </source>
</evidence>
<dbReference type="Proteomes" id="UP000278807">
    <property type="component" value="Unassembled WGS sequence"/>
</dbReference>
<dbReference type="GO" id="GO:0001534">
    <property type="term" value="C:radial spoke"/>
    <property type="evidence" value="ECO:0007669"/>
    <property type="project" value="InterPro"/>
</dbReference>
<feature type="compositionally biased region" description="Acidic residues" evidence="6">
    <location>
        <begin position="244"/>
        <end position="258"/>
    </location>
</feature>
<evidence type="ECO:0000313" key="7">
    <source>
        <dbReference type="EMBL" id="VDO04831.1"/>
    </source>
</evidence>
<reference evidence="7 8" key="2">
    <citation type="submission" date="2018-11" db="EMBL/GenBank/DDBJ databases">
        <authorList>
            <consortium name="Pathogen Informatics"/>
        </authorList>
    </citation>
    <scope>NUCLEOTIDE SEQUENCE [LARGE SCALE GENOMIC DNA]</scope>
</reference>
<evidence type="ECO:0000256" key="3">
    <source>
        <dbReference type="ARBA" id="ARBA00023069"/>
    </source>
</evidence>